<comment type="caution">
    <text evidence="23">The sequence shown here is derived from an EMBL/GenBank/DDBJ whole genome shotgun (WGS) entry which is preliminary data.</text>
</comment>
<evidence type="ECO:0000256" key="9">
    <source>
        <dbReference type="ARBA" id="ARBA00022723"/>
    </source>
</evidence>
<dbReference type="GO" id="GO:0046656">
    <property type="term" value="P:folic acid biosynthetic process"/>
    <property type="evidence" value="ECO:0007669"/>
    <property type="project" value="UniProtKB-KW"/>
</dbReference>
<dbReference type="InterPro" id="IPR004101">
    <property type="entry name" value="Mur_ligase_C"/>
</dbReference>
<dbReference type="SUPFAM" id="SSF53623">
    <property type="entry name" value="MurD-like peptide ligases, catalytic domain"/>
    <property type="match status" value="1"/>
</dbReference>
<dbReference type="EC" id="6.3.2.17" evidence="6"/>
<evidence type="ECO:0000256" key="12">
    <source>
        <dbReference type="ARBA" id="ARBA00022842"/>
    </source>
</evidence>
<evidence type="ECO:0000259" key="22">
    <source>
        <dbReference type="Pfam" id="PF02875"/>
    </source>
</evidence>
<dbReference type="InterPro" id="IPR001645">
    <property type="entry name" value="Folylpolyglutamate_synth"/>
</dbReference>
<dbReference type="EC" id="6.3.2.12" evidence="5"/>
<evidence type="ECO:0000313" key="23">
    <source>
        <dbReference type="EMBL" id="KRO93028.1"/>
    </source>
</evidence>
<dbReference type="InterPro" id="IPR036615">
    <property type="entry name" value="Mur_ligase_C_dom_sf"/>
</dbReference>
<dbReference type="InterPro" id="IPR036565">
    <property type="entry name" value="Mur-like_cat_sf"/>
</dbReference>
<evidence type="ECO:0000313" key="24">
    <source>
        <dbReference type="Proteomes" id="UP000051213"/>
    </source>
</evidence>
<dbReference type="AlphaFoldDB" id="A0A0R2U1X6"/>
<evidence type="ECO:0000256" key="21">
    <source>
        <dbReference type="PIRNR" id="PIRNR001563"/>
    </source>
</evidence>
<dbReference type="InterPro" id="IPR018109">
    <property type="entry name" value="Folylpolyglutamate_synth_CS"/>
</dbReference>
<evidence type="ECO:0000256" key="19">
    <source>
        <dbReference type="ARBA" id="ARBA00049035"/>
    </source>
</evidence>
<evidence type="ECO:0000256" key="16">
    <source>
        <dbReference type="ARBA" id="ARBA00032510"/>
    </source>
</evidence>
<evidence type="ECO:0000256" key="7">
    <source>
        <dbReference type="ARBA" id="ARBA00019357"/>
    </source>
</evidence>
<comment type="catalytic activity">
    <reaction evidence="17">
        <text>(6S)-5,6,7,8-tetrahydrofolyl-(gamma-L-Glu)(n) + L-glutamate + ATP = (6S)-5,6,7,8-tetrahydrofolyl-(gamma-L-Glu)(n+1) + ADP + phosphate + H(+)</text>
        <dbReference type="Rhea" id="RHEA:10580"/>
        <dbReference type="Rhea" id="RHEA-COMP:14738"/>
        <dbReference type="Rhea" id="RHEA-COMP:14740"/>
        <dbReference type="ChEBI" id="CHEBI:15378"/>
        <dbReference type="ChEBI" id="CHEBI:29985"/>
        <dbReference type="ChEBI" id="CHEBI:30616"/>
        <dbReference type="ChEBI" id="CHEBI:43474"/>
        <dbReference type="ChEBI" id="CHEBI:141005"/>
        <dbReference type="ChEBI" id="CHEBI:456216"/>
        <dbReference type="EC" id="6.3.2.17"/>
    </reaction>
</comment>
<reference evidence="23 24" key="1">
    <citation type="submission" date="2015-10" db="EMBL/GenBank/DDBJ databases">
        <title>Metagenome-Assembled Genomes uncover a global brackish microbiome.</title>
        <authorList>
            <person name="Hugerth L.W."/>
            <person name="Larsson J."/>
            <person name="Alneberg J."/>
            <person name="Lindh M.V."/>
            <person name="Legrand C."/>
            <person name="Pinhassi J."/>
            <person name="Andersson A.F."/>
        </authorList>
    </citation>
    <scope>NUCLEOTIDE SEQUENCE [LARGE SCALE GENOMIC DNA]</scope>
    <source>
        <strain evidence="23">BACL26 MAG-121220-bin70</strain>
    </source>
</reference>
<sequence length="427" mass="46108">MPNRSLAEWLSILEVRHPSLIDLGLDRISEVWNQLSSQVNVTEKIAKPITITVAGTNGKGSCIAAMQSILLGQGYSVGVFTSPHFLRYNERICIAGVPVSDEIIVNAFALIESVRQGVSLTYFEFNTLAALVIFDQQELDVVLLEVGLGGRLDAINIIDPDVAVLTSIDLDHQDWLGDTRIKIAAEKLGIARDKRPLIIGEQNPPAGFDELVLKTGAIALCLDRDFSILSNTLGTHFTARTQFDGESLDIHGIEISGLLPQNKILAIQALLSAGIRLKPQAVADSLNSVLLTGRQQQAVFRGVNVLLDVAHNPAAASILRQHIPVIMGKTYAVASVLADKDWAGMIDQVADRIDELLVAEISDSPRASTAQSMLDIVYNKGIKACRCDSIEAAFLKAITQASADDQVVVFGSFHTVSSVLKVISEEV</sequence>
<feature type="domain" description="Mur ligase C-terminal" evidence="22">
    <location>
        <begin position="301"/>
        <end position="413"/>
    </location>
</feature>
<comment type="similarity">
    <text evidence="4 21">Belongs to the folylpolyglutamate synthase family.</text>
</comment>
<evidence type="ECO:0000256" key="6">
    <source>
        <dbReference type="ARBA" id="ARBA00013025"/>
    </source>
</evidence>
<keyword evidence="9" id="KW-0479">Metal-binding</keyword>
<dbReference type="PROSITE" id="PS01011">
    <property type="entry name" value="FOLYLPOLYGLU_SYNT_1"/>
    <property type="match status" value="1"/>
</dbReference>
<evidence type="ECO:0000256" key="3">
    <source>
        <dbReference type="ARBA" id="ARBA00005150"/>
    </source>
</evidence>
<dbReference type="GO" id="GO:0008841">
    <property type="term" value="F:dihydrofolate synthase activity"/>
    <property type="evidence" value="ECO:0007669"/>
    <property type="project" value="UniProtKB-EC"/>
</dbReference>
<dbReference type="GO" id="GO:0005737">
    <property type="term" value="C:cytoplasm"/>
    <property type="evidence" value="ECO:0007669"/>
    <property type="project" value="TreeGrafter"/>
</dbReference>
<comment type="pathway">
    <text evidence="2">Cofactor biosynthesis; tetrahydrofolate biosynthesis; 7,8-dihydrofolate from 2-amino-4-hydroxy-6-hydroxymethyl-7,8-dihydropteridine diphosphate and 4-aminobenzoate: step 2/2.</text>
</comment>
<evidence type="ECO:0000256" key="2">
    <source>
        <dbReference type="ARBA" id="ARBA00004799"/>
    </source>
</evidence>
<dbReference type="GO" id="GO:0005524">
    <property type="term" value="F:ATP binding"/>
    <property type="evidence" value="ECO:0007669"/>
    <property type="project" value="UniProtKB-KW"/>
</dbReference>
<comment type="catalytic activity">
    <reaction evidence="19">
        <text>(6R)-5,10-methylenetetrahydrofolyl-(gamma-L-Glu)(n) + L-glutamate + ATP = (6R)-5,10-methylenetetrahydrofolyl-(gamma-L-Glu)(n+1) + ADP + phosphate + H(+)</text>
        <dbReference type="Rhea" id="RHEA:51912"/>
        <dbReference type="Rhea" id="RHEA-COMP:13257"/>
        <dbReference type="Rhea" id="RHEA-COMP:13258"/>
        <dbReference type="ChEBI" id="CHEBI:15378"/>
        <dbReference type="ChEBI" id="CHEBI:29985"/>
        <dbReference type="ChEBI" id="CHEBI:30616"/>
        <dbReference type="ChEBI" id="CHEBI:43474"/>
        <dbReference type="ChEBI" id="CHEBI:136572"/>
        <dbReference type="ChEBI" id="CHEBI:456216"/>
        <dbReference type="EC" id="6.3.2.17"/>
    </reaction>
</comment>
<comment type="function">
    <text evidence="1">Functions in two distinct reactions of the de novo folate biosynthetic pathway. Catalyzes the addition of a glutamate residue to dihydropteroate (7,8-dihydropteroate or H2Pte) to form dihydrofolate (7,8-dihydrofolate monoglutamate or H2Pte-Glu). Also catalyzes successive additions of L-glutamate to tetrahydrofolate or 10-formyltetrahydrofolate or 5,10-methylenetetrahydrofolate, leading to folylpolyglutamate derivatives.</text>
</comment>
<proteinExistence type="inferred from homology"/>
<evidence type="ECO:0000256" key="4">
    <source>
        <dbReference type="ARBA" id="ARBA00008276"/>
    </source>
</evidence>
<dbReference type="EMBL" id="LICA01000286">
    <property type="protein sequence ID" value="KRO93028.1"/>
    <property type="molecule type" value="Genomic_DNA"/>
</dbReference>
<dbReference type="Pfam" id="PF02875">
    <property type="entry name" value="Mur_ligase_C"/>
    <property type="match status" value="1"/>
</dbReference>
<organism evidence="23 24">
    <name type="scientific">SAR92 bacterium BACL26 MAG-121220-bin70</name>
    <dbReference type="NCBI Taxonomy" id="1655626"/>
    <lineage>
        <taxon>Bacteria</taxon>
        <taxon>Pseudomonadati</taxon>
        <taxon>Pseudomonadota</taxon>
        <taxon>Gammaproteobacteria</taxon>
        <taxon>Cellvibrionales</taxon>
        <taxon>Porticoccaceae</taxon>
        <taxon>SAR92 clade</taxon>
    </lineage>
</organism>
<comment type="pathway">
    <text evidence="3">Cofactor biosynthesis; tetrahydrofolylpolyglutamate biosynthesis.</text>
</comment>
<dbReference type="GO" id="GO:0046654">
    <property type="term" value="P:tetrahydrofolate biosynthetic process"/>
    <property type="evidence" value="ECO:0007669"/>
    <property type="project" value="UniProtKB-UniPathway"/>
</dbReference>
<name>A0A0R2U1X6_9GAMM</name>
<protein>
    <recommendedName>
        <fullName evidence="7">Dihydrofolate synthase/folylpolyglutamate synthase</fullName>
        <ecNumber evidence="5">6.3.2.12</ecNumber>
        <ecNumber evidence="6">6.3.2.17</ecNumber>
    </recommendedName>
    <alternativeName>
        <fullName evidence="16">Folylpoly-gamma-glutamate synthetase-dihydrofolate synthetase</fullName>
    </alternativeName>
    <alternativeName>
        <fullName evidence="14">Folylpolyglutamate synthetase</fullName>
    </alternativeName>
    <alternativeName>
        <fullName evidence="15">Tetrahydrofolylpolyglutamate synthase</fullName>
    </alternativeName>
</protein>
<evidence type="ECO:0000256" key="11">
    <source>
        <dbReference type="ARBA" id="ARBA00022840"/>
    </source>
</evidence>
<dbReference type="PANTHER" id="PTHR11136:SF0">
    <property type="entry name" value="DIHYDROFOLATE SYNTHETASE-RELATED"/>
    <property type="match status" value="1"/>
</dbReference>
<evidence type="ECO:0000256" key="8">
    <source>
        <dbReference type="ARBA" id="ARBA00022598"/>
    </source>
</evidence>
<dbReference type="Gene3D" id="3.90.190.20">
    <property type="entry name" value="Mur ligase, C-terminal domain"/>
    <property type="match status" value="1"/>
</dbReference>
<evidence type="ECO:0000256" key="20">
    <source>
        <dbReference type="ARBA" id="ARBA00049161"/>
    </source>
</evidence>
<evidence type="ECO:0000256" key="18">
    <source>
        <dbReference type="ARBA" id="ARBA00047808"/>
    </source>
</evidence>
<dbReference type="PANTHER" id="PTHR11136">
    <property type="entry name" value="FOLYLPOLYGLUTAMATE SYNTHASE-RELATED"/>
    <property type="match status" value="1"/>
</dbReference>
<dbReference type="PIRSF" id="PIRSF001563">
    <property type="entry name" value="Folylpolyglu_synth"/>
    <property type="match status" value="1"/>
</dbReference>
<dbReference type="Proteomes" id="UP000051213">
    <property type="component" value="Unassembled WGS sequence"/>
</dbReference>
<comment type="catalytic activity">
    <reaction evidence="18">
        <text>10-formyltetrahydrofolyl-(gamma-L-Glu)(n) + L-glutamate + ATP = 10-formyltetrahydrofolyl-(gamma-L-Glu)(n+1) + ADP + phosphate + H(+)</text>
        <dbReference type="Rhea" id="RHEA:51904"/>
        <dbReference type="Rhea" id="RHEA-COMP:13088"/>
        <dbReference type="Rhea" id="RHEA-COMP:14300"/>
        <dbReference type="ChEBI" id="CHEBI:15378"/>
        <dbReference type="ChEBI" id="CHEBI:29985"/>
        <dbReference type="ChEBI" id="CHEBI:30616"/>
        <dbReference type="ChEBI" id="CHEBI:43474"/>
        <dbReference type="ChEBI" id="CHEBI:134413"/>
        <dbReference type="ChEBI" id="CHEBI:456216"/>
        <dbReference type="EC" id="6.3.2.17"/>
    </reaction>
</comment>
<evidence type="ECO:0000256" key="5">
    <source>
        <dbReference type="ARBA" id="ARBA00013023"/>
    </source>
</evidence>
<comment type="catalytic activity">
    <reaction evidence="20">
        <text>7,8-dihydropteroate + L-glutamate + ATP = 7,8-dihydrofolate + ADP + phosphate + H(+)</text>
        <dbReference type="Rhea" id="RHEA:23584"/>
        <dbReference type="ChEBI" id="CHEBI:15378"/>
        <dbReference type="ChEBI" id="CHEBI:17839"/>
        <dbReference type="ChEBI" id="CHEBI:29985"/>
        <dbReference type="ChEBI" id="CHEBI:30616"/>
        <dbReference type="ChEBI" id="CHEBI:43474"/>
        <dbReference type="ChEBI" id="CHEBI:57451"/>
        <dbReference type="ChEBI" id="CHEBI:456216"/>
        <dbReference type="EC" id="6.3.2.12"/>
    </reaction>
</comment>
<keyword evidence="8 21" id="KW-0436">Ligase</keyword>
<dbReference type="UniPathway" id="UPA00077">
    <property type="reaction ID" value="UER00157"/>
</dbReference>
<dbReference type="GO" id="GO:0004326">
    <property type="term" value="F:tetrahydrofolylpolyglutamate synthase activity"/>
    <property type="evidence" value="ECO:0007669"/>
    <property type="project" value="UniProtKB-EC"/>
</dbReference>
<evidence type="ECO:0000256" key="13">
    <source>
        <dbReference type="ARBA" id="ARBA00022909"/>
    </source>
</evidence>
<keyword evidence="13" id="KW-0289">Folate biosynthesis</keyword>
<keyword evidence="12" id="KW-0460">Magnesium</keyword>
<keyword evidence="11 21" id="KW-0067">ATP-binding</keyword>
<gene>
    <name evidence="23" type="ORF">ABS24_04715</name>
</gene>
<dbReference type="NCBIfam" id="TIGR01499">
    <property type="entry name" value="folC"/>
    <property type="match status" value="1"/>
</dbReference>
<dbReference type="Gene3D" id="3.40.1190.10">
    <property type="entry name" value="Mur-like, catalytic domain"/>
    <property type="match status" value="1"/>
</dbReference>
<dbReference type="SUPFAM" id="SSF53244">
    <property type="entry name" value="MurD-like peptide ligases, peptide-binding domain"/>
    <property type="match status" value="1"/>
</dbReference>
<evidence type="ECO:0000256" key="17">
    <source>
        <dbReference type="ARBA" id="ARBA00047493"/>
    </source>
</evidence>
<evidence type="ECO:0000256" key="15">
    <source>
        <dbReference type="ARBA" id="ARBA00030592"/>
    </source>
</evidence>
<dbReference type="GO" id="GO:0046872">
    <property type="term" value="F:metal ion binding"/>
    <property type="evidence" value="ECO:0007669"/>
    <property type="project" value="UniProtKB-KW"/>
</dbReference>
<evidence type="ECO:0000256" key="14">
    <source>
        <dbReference type="ARBA" id="ARBA00030048"/>
    </source>
</evidence>
<evidence type="ECO:0000256" key="1">
    <source>
        <dbReference type="ARBA" id="ARBA00002714"/>
    </source>
</evidence>
<evidence type="ECO:0000256" key="10">
    <source>
        <dbReference type="ARBA" id="ARBA00022741"/>
    </source>
</evidence>
<keyword evidence="10 21" id="KW-0547">Nucleotide-binding</keyword>
<accession>A0A0R2U1X6</accession>